<protein>
    <submittedName>
        <fullName evidence="2">Uncharacterized protein</fullName>
    </submittedName>
</protein>
<evidence type="ECO:0000256" key="1">
    <source>
        <dbReference type="SAM" id="MobiDB-lite"/>
    </source>
</evidence>
<keyword evidence="3" id="KW-1185">Reference proteome</keyword>
<evidence type="ECO:0000313" key="3">
    <source>
        <dbReference type="Proteomes" id="UP001054252"/>
    </source>
</evidence>
<proteinExistence type="predicted"/>
<evidence type="ECO:0000313" key="2">
    <source>
        <dbReference type="EMBL" id="GKV50010.1"/>
    </source>
</evidence>
<sequence length="77" mass="8086">MSWISLFVSDESGVVVDEINWRGMGIPAGVPIPRGERGWGTKSAPVKNLRGDSILVIRGDGDEDGDGEGLSDPAGPH</sequence>
<name>A0AAV5MKD1_9ROSI</name>
<reference evidence="2 3" key="1">
    <citation type="journal article" date="2021" name="Commun. Biol.">
        <title>The genome of Shorea leprosula (Dipterocarpaceae) highlights the ecological relevance of drought in aseasonal tropical rainforests.</title>
        <authorList>
            <person name="Ng K.K.S."/>
            <person name="Kobayashi M.J."/>
            <person name="Fawcett J.A."/>
            <person name="Hatakeyama M."/>
            <person name="Paape T."/>
            <person name="Ng C.H."/>
            <person name="Ang C.C."/>
            <person name="Tnah L.H."/>
            <person name="Lee C.T."/>
            <person name="Nishiyama T."/>
            <person name="Sese J."/>
            <person name="O'Brien M.J."/>
            <person name="Copetti D."/>
            <person name="Mohd Noor M.I."/>
            <person name="Ong R.C."/>
            <person name="Putra M."/>
            <person name="Sireger I.Z."/>
            <person name="Indrioko S."/>
            <person name="Kosugi Y."/>
            <person name="Izuno A."/>
            <person name="Isagi Y."/>
            <person name="Lee S.L."/>
            <person name="Shimizu K.K."/>
        </authorList>
    </citation>
    <scope>NUCLEOTIDE SEQUENCE [LARGE SCALE GENOMIC DNA]</scope>
    <source>
        <strain evidence="2">214</strain>
    </source>
</reference>
<accession>A0AAV5MKD1</accession>
<gene>
    <name evidence="2" type="ORF">SLEP1_g56729</name>
</gene>
<organism evidence="2 3">
    <name type="scientific">Rubroshorea leprosula</name>
    <dbReference type="NCBI Taxonomy" id="152421"/>
    <lineage>
        <taxon>Eukaryota</taxon>
        <taxon>Viridiplantae</taxon>
        <taxon>Streptophyta</taxon>
        <taxon>Embryophyta</taxon>
        <taxon>Tracheophyta</taxon>
        <taxon>Spermatophyta</taxon>
        <taxon>Magnoliopsida</taxon>
        <taxon>eudicotyledons</taxon>
        <taxon>Gunneridae</taxon>
        <taxon>Pentapetalae</taxon>
        <taxon>rosids</taxon>
        <taxon>malvids</taxon>
        <taxon>Malvales</taxon>
        <taxon>Dipterocarpaceae</taxon>
        <taxon>Rubroshorea</taxon>
    </lineage>
</organism>
<dbReference type="AlphaFoldDB" id="A0AAV5MKD1"/>
<comment type="caution">
    <text evidence="2">The sequence shown here is derived from an EMBL/GenBank/DDBJ whole genome shotgun (WGS) entry which is preliminary data.</text>
</comment>
<feature type="region of interest" description="Disordered" evidence="1">
    <location>
        <begin position="57"/>
        <end position="77"/>
    </location>
</feature>
<dbReference type="EMBL" id="BPVZ01000333">
    <property type="protein sequence ID" value="GKV50010.1"/>
    <property type="molecule type" value="Genomic_DNA"/>
</dbReference>
<dbReference type="Proteomes" id="UP001054252">
    <property type="component" value="Unassembled WGS sequence"/>
</dbReference>